<dbReference type="GO" id="GO:0016998">
    <property type="term" value="P:cell wall macromolecule catabolic process"/>
    <property type="evidence" value="ECO:0007669"/>
    <property type="project" value="InterPro"/>
</dbReference>
<accession>A0A3A4AZK1</accession>
<dbReference type="PANTHER" id="PTHR34135:SF2">
    <property type="entry name" value="LYSOZYME"/>
    <property type="match status" value="1"/>
</dbReference>
<dbReference type="GO" id="GO:0003796">
    <property type="term" value="F:lysozyme activity"/>
    <property type="evidence" value="ECO:0007669"/>
    <property type="project" value="InterPro"/>
</dbReference>
<dbReference type="Proteomes" id="UP000265768">
    <property type="component" value="Unassembled WGS sequence"/>
</dbReference>
<evidence type="ECO:0000256" key="2">
    <source>
        <dbReference type="ARBA" id="ARBA00022801"/>
    </source>
</evidence>
<dbReference type="GO" id="GO:0009253">
    <property type="term" value="P:peptidoglycan catabolic process"/>
    <property type="evidence" value="ECO:0007669"/>
    <property type="project" value="InterPro"/>
</dbReference>
<dbReference type="PANTHER" id="PTHR34135">
    <property type="entry name" value="LYSOZYME"/>
    <property type="match status" value="1"/>
</dbReference>
<dbReference type="EMBL" id="QZEY01000002">
    <property type="protein sequence ID" value="RJL34009.1"/>
    <property type="molecule type" value="Genomic_DNA"/>
</dbReference>
<dbReference type="SMART" id="SM00641">
    <property type="entry name" value="Glyco_25"/>
    <property type="match status" value="1"/>
</dbReference>
<comment type="similarity">
    <text evidence="1">Belongs to the glycosyl hydrolase 25 family.</text>
</comment>
<evidence type="ECO:0000256" key="1">
    <source>
        <dbReference type="ARBA" id="ARBA00010646"/>
    </source>
</evidence>
<evidence type="ECO:0000313" key="5">
    <source>
        <dbReference type="Proteomes" id="UP000265768"/>
    </source>
</evidence>
<evidence type="ECO:0000313" key="4">
    <source>
        <dbReference type="EMBL" id="RJL34009.1"/>
    </source>
</evidence>
<gene>
    <name evidence="4" type="ORF">D5H75_05660</name>
</gene>
<protein>
    <submittedName>
        <fullName evidence="4">Uncharacterized protein</fullName>
    </submittedName>
</protein>
<dbReference type="AlphaFoldDB" id="A0A3A4AZK1"/>
<dbReference type="InterPro" id="IPR017853">
    <property type="entry name" value="GH"/>
</dbReference>
<dbReference type="GO" id="GO:0016052">
    <property type="term" value="P:carbohydrate catabolic process"/>
    <property type="evidence" value="ECO:0007669"/>
    <property type="project" value="TreeGrafter"/>
</dbReference>
<keyword evidence="5" id="KW-1185">Reference proteome</keyword>
<dbReference type="CDD" id="cd00599">
    <property type="entry name" value="GH25_muramidase"/>
    <property type="match status" value="1"/>
</dbReference>
<dbReference type="Pfam" id="PF01183">
    <property type="entry name" value="Glyco_hydro_25"/>
    <property type="match status" value="1"/>
</dbReference>
<reference evidence="4 5" key="1">
    <citation type="submission" date="2018-09" db="EMBL/GenBank/DDBJ databases">
        <title>YIM 75507 draft genome.</title>
        <authorList>
            <person name="Tang S."/>
            <person name="Feng Y."/>
        </authorList>
    </citation>
    <scope>NUCLEOTIDE SEQUENCE [LARGE SCALE GENOMIC DNA]</scope>
    <source>
        <strain evidence="4 5">YIM 75507</strain>
    </source>
</reference>
<proteinExistence type="inferred from homology"/>
<dbReference type="RefSeq" id="WP_119925308.1">
    <property type="nucleotide sequence ID" value="NZ_QZEY01000002.1"/>
</dbReference>
<dbReference type="InterPro" id="IPR018077">
    <property type="entry name" value="Glyco_hydro_fam25_subgr"/>
</dbReference>
<evidence type="ECO:0000256" key="3">
    <source>
        <dbReference type="ARBA" id="ARBA00023295"/>
    </source>
</evidence>
<keyword evidence="3" id="KW-0326">Glycosidase</keyword>
<dbReference type="PROSITE" id="PS51904">
    <property type="entry name" value="GLYCOSYL_HYDROL_F25_2"/>
    <property type="match status" value="1"/>
</dbReference>
<organism evidence="4 5">
    <name type="scientific">Bailinhaonella thermotolerans</name>
    <dbReference type="NCBI Taxonomy" id="1070861"/>
    <lineage>
        <taxon>Bacteria</taxon>
        <taxon>Bacillati</taxon>
        <taxon>Actinomycetota</taxon>
        <taxon>Actinomycetes</taxon>
        <taxon>Streptosporangiales</taxon>
        <taxon>Streptosporangiaceae</taxon>
        <taxon>Bailinhaonella</taxon>
    </lineage>
</organism>
<dbReference type="InterPro" id="IPR002053">
    <property type="entry name" value="Glyco_hydro_25"/>
</dbReference>
<name>A0A3A4AZK1_9ACTN</name>
<dbReference type="OrthoDB" id="9798192at2"/>
<comment type="caution">
    <text evidence="4">The sequence shown here is derived from an EMBL/GenBank/DDBJ whole genome shotgun (WGS) entry which is preliminary data.</text>
</comment>
<dbReference type="Gene3D" id="3.20.20.80">
    <property type="entry name" value="Glycosidases"/>
    <property type="match status" value="1"/>
</dbReference>
<sequence>MLHGIDVSDWLGAVDWAAHRQAGVSFAFVRATEGDDGHDRQFARNWEQTRSHGLLRGACHRARPGRDPLAEAGHFLAAVRARGFLTGDLLALQLQDAGGRDPEAVAAYARAWCSHVTGDAGVRPLVLTHVAFARAGHCAGLGGYPLWLAAHGDAPGRPAVPQPWDDWAVHQHAASPVDHNVFKGPAVRLRSLGLGGPAEEEIMKRLCVLGMSIGERQTVAGGSAEAIEYNVEFIDLDNLHADGGSSISPKVTRDYHLWARATIEGLKEGDRVTLHFSRYHRETGEAGTEVHREDRIGDGGTISVALYCFDHLDDRHRVRFRVSNANDYPVTVTESQFRLAT</sequence>
<dbReference type="SUPFAM" id="SSF51445">
    <property type="entry name" value="(Trans)glycosidases"/>
    <property type="match status" value="1"/>
</dbReference>
<keyword evidence="2" id="KW-0378">Hydrolase</keyword>